<evidence type="ECO:0000313" key="6">
    <source>
        <dbReference type="Proteomes" id="UP000297703"/>
    </source>
</evidence>
<keyword evidence="2" id="KW-1133">Transmembrane helix</keyword>
<feature type="domain" description="Ig-like" evidence="4">
    <location>
        <begin position="76"/>
        <end position="175"/>
    </location>
</feature>
<feature type="compositionally biased region" description="Pro residues" evidence="1">
    <location>
        <begin position="303"/>
        <end position="314"/>
    </location>
</feature>
<evidence type="ECO:0000256" key="2">
    <source>
        <dbReference type="SAM" id="Phobius"/>
    </source>
</evidence>
<evidence type="ECO:0000256" key="1">
    <source>
        <dbReference type="SAM" id="MobiDB-lite"/>
    </source>
</evidence>
<feature type="compositionally biased region" description="Polar residues" evidence="1">
    <location>
        <begin position="288"/>
        <end position="297"/>
    </location>
</feature>
<reference evidence="5 6" key="2">
    <citation type="submission" date="2019-04" db="EMBL/GenBank/DDBJ databases">
        <title>The genome sequence of big-headed turtle.</title>
        <authorList>
            <person name="Gong S."/>
        </authorList>
    </citation>
    <scope>NUCLEOTIDE SEQUENCE [LARGE SCALE GENOMIC DNA]</scope>
    <source>
        <strain evidence="5">DO16091913</strain>
        <tissue evidence="5">Muscle</tissue>
    </source>
</reference>
<reference evidence="5 6" key="1">
    <citation type="submission" date="2019-04" db="EMBL/GenBank/DDBJ databases">
        <title>Draft genome of the big-headed turtle Platysternon megacephalum.</title>
        <authorList>
            <person name="Gong S."/>
        </authorList>
    </citation>
    <scope>NUCLEOTIDE SEQUENCE [LARGE SCALE GENOMIC DNA]</scope>
    <source>
        <strain evidence="5">DO16091913</strain>
        <tissue evidence="5">Muscle</tissue>
    </source>
</reference>
<dbReference type="InterPro" id="IPR007110">
    <property type="entry name" value="Ig-like_dom"/>
</dbReference>
<proteinExistence type="predicted"/>
<name>A0A4D9E935_9SAUR</name>
<dbReference type="PROSITE" id="PS50835">
    <property type="entry name" value="IG_LIKE"/>
    <property type="match status" value="1"/>
</dbReference>
<dbReference type="OrthoDB" id="9427418at2759"/>
<keyword evidence="2" id="KW-0472">Membrane</keyword>
<dbReference type="Gene3D" id="2.60.40.10">
    <property type="entry name" value="Immunoglobulins"/>
    <property type="match status" value="1"/>
</dbReference>
<feature type="chain" id="PRO_5020029646" evidence="3">
    <location>
        <begin position="25"/>
        <end position="353"/>
    </location>
</feature>
<feature type="region of interest" description="Disordered" evidence="1">
    <location>
        <begin position="223"/>
        <end position="259"/>
    </location>
</feature>
<evidence type="ECO:0000313" key="5">
    <source>
        <dbReference type="EMBL" id="TFK06686.1"/>
    </source>
</evidence>
<feature type="transmembrane region" description="Helical" evidence="2">
    <location>
        <begin position="199"/>
        <end position="217"/>
    </location>
</feature>
<feature type="region of interest" description="Disordered" evidence="1">
    <location>
        <begin position="271"/>
        <end position="353"/>
    </location>
</feature>
<keyword evidence="2" id="KW-0812">Transmembrane</keyword>
<dbReference type="InterPro" id="IPR013783">
    <property type="entry name" value="Ig-like_fold"/>
</dbReference>
<organism evidence="5 6">
    <name type="scientific">Platysternon megacephalum</name>
    <name type="common">big-headed turtle</name>
    <dbReference type="NCBI Taxonomy" id="55544"/>
    <lineage>
        <taxon>Eukaryota</taxon>
        <taxon>Metazoa</taxon>
        <taxon>Chordata</taxon>
        <taxon>Craniata</taxon>
        <taxon>Vertebrata</taxon>
        <taxon>Euteleostomi</taxon>
        <taxon>Archelosauria</taxon>
        <taxon>Testudinata</taxon>
        <taxon>Testudines</taxon>
        <taxon>Cryptodira</taxon>
        <taxon>Durocryptodira</taxon>
        <taxon>Testudinoidea</taxon>
        <taxon>Platysternidae</taxon>
        <taxon>Platysternon</taxon>
    </lineage>
</organism>
<feature type="signal peptide" evidence="3">
    <location>
        <begin position="1"/>
        <end position="24"/>
    </location>
</feature>
<feature type="compositionally biased region" description="Polar residues" evidence="1">
    <location>
        <begin position="335"/>
        <end position="345"/>
    </location>
</feature>
<comment type="caution">
    <text evidence="5">The sequence shown here is derived from an EMBL/GenBank/DDBJ whole genome shotgun (WGS) entry which is preliminary data.</text>
</comment>
<keyword evidence="6" id="KW-1185">Reference proteome</keyword>
<evidence type="ECO:0000259" key="4">
    <source>
        <dbReference type="PROSITE" id="PS50835"/>
    </source>
</evidence>
<dbReference type="AlphaFoldDB" id="A0A4D9E935"/>
<dbReference type="EMBL" id="QXTE01000095">
    <property type="protein sequence ID" value="TFK06686.1"/>
    <property type="molecule type" value="Genomic_DNA"/>
</dbReference>
<dbReference type="Proteomes" id="UP000297703">
    <property type="component" value="Unassembled WGS sequence"/>
</dbReference>
<protein>
    <submittedName>
        <fullName evidence="5">Sorting nexin-29</fullName>
    </submittedName>
</protein>
<evidence type="ECO:0000256" key="3">
    <source>
        <dbReference type="SAM" id="SignalP"/>
    </source>
</evidence>
<gene>
    <name evidence="5" type="ORF">DR999_PMT10585</name>
</gene>
<sequence length="353" mass="38355">MAPKERRVWWVWISVLCAGTVARAAEQGQASKDPGESGHLGGTASYFTWTAERRERNATWVATNTATSAEGGPTTPNTTVLIPVQDTTGHKTTGQLSKPAIAIHSGEGICNVTLNCTMRERGGDITYVWHQPGTSHILATEPVLRITQKPADGFLNYTCTIRSAESKNSSTVSLSEHCHGQAQYSHPQLRASASSSLKYWVPLAFMVIVLITLYFTYRKTTERESRSRAGSIDQSSEDSQDNQEAHSAAHIIPHPEVWNQTDEETLQAKETLSTEKNEAALSDPDPSPSQIEQSTAADSAAPPSYPRMPDPGRPSWPLSATPTHGETTEALVTFEESSVHQSHSAPNLPLVPC</sequence>
<keyword evidence="3" id="KW-0732">Signal</keyword>
<accession>A0A4D9E935</accession>